<dbReference type="Proteomes" id="UP000245212">
    <property type="component" value="Unassembled WGS sequence"/>
</dbReference>
<dbReference type="PANTHER" id="PTHR30558">
    <property type="entry name" value="EXBD MEMBRANE COMPONENT OF PMF-DRIVEN MACROMOLECULE IMPORT SYSTEM"/>
    <property type="match status" value="1"/>
</dbReference>
<gene>
    <name evidence="9" type="ORF">DD235_08045</name>
</gene>
<evidence type="ECO:0000256" key="8">
    <source>
        <dbReference type="SAM" id="Phobius"/>
    </source>
</evidence>
<keyword evidence="10" id="KW-1185">Reference proteome</keyword>
<keyword evidence="3" id="KW-1003">Cell membrane</keyword>
<dbReference type="GO" id="GO:0005886">
    <property type="term" value="C:plasma membrane"/>
    <property type="evidence" value="ECO:0007669"/>
    <property type="project" value="UniProtKB-SubCell"/>
</dbReference>
<evidence type="ECO:0000256" key="5">
    <source>
        <dbReference type="ARBA" id="ARBA00022989"/>
    </source>
</evidence>
<keyword evidence="4 7" id="KW-0812">Transmembrane</keyword>
<keyword evidence="7" id="KW-0653">Protein transport</keyword>
<comment type="similarity">
    <text evidence="2 7">Belongs to the ExbD/TolR family.</text>
</comment>
<keyword evidence="7" id="KW-0813">Transport</keyword>
<dbReference type="Gene3D" id="3.30.420.270">
    <property type="match status" value="1"/>
</dbReference>
<dbReference type="Pfam" id="PF02472">
    <property type="entry name" value="ExbD"/>
    <property type="match status" value="1"/>
</dbReference>
<organism evidence="9 10">
    <name type="scientific">Corticimicrobacter populi</name>
    <dbReference type="NCBI Taxonomy" id="2175229"/>
    <lineage>
        <taxon>Bacteria</taxon>
        <taxon>Pseudomonadati</taxon>
        <taxon>Pseudomonadota</taxon>
        <taxon>Betaproteobacteria</taxon>
        <taxon>Burkholderiales</taxon>
        <taxon>Alcaligenaceae</taxon>
        <taxon>Corticimicrobacter</taxon>
    </lineage>
</organism>
<dbReference type="InterPro" id="IPR003400">
    <property type="entry name" value="ExbD"/>
</dbReference>
<feature type="transmembrane region" description="Helical" evidence="8">
    <location>
        <begin position="20"/>
        <end position="40"/>
    </location>
</feature>
<comment type="caution">
    <text evidence="9">The sequence shown here is derived from an EMBL/GenBank/DDBJ whole genome shotgun (WGS) entry which is preliminary data.</text>
</comment>
<evidence type="ECO:0000313" key="10">
    <source>
        <dbReference type="Proteomes" id="UP000245212"/>
    </source>
</evidence>
<keyword evidence="6 8" id="KW-0472">Membrane</keyword>
<dbReference type="PANTHER" id="PTHR30558:SF3">
    <property type="entry name" value="BIOPOLYMER TRANSPORT PROTEIN EXBD-RELATED"/>
    <property type="match status" value="1"/>
</dbReference>
<evidence type="ECO:0000256" key="6">
    <source>
        <dbReference type="ARBA" id="ARBA00023136"/>
    </source>
</evidence>
<dbReference type="GO" id="GO:0015031">
    <property type="term" value="P:protein transport"/>
    <property type="evidence" value="ECO:0007669"/>
    <property type="project" value="UniProtKB-KW"/>
</dbReference>
<accession>A0A2V1JZT7</accession>
<dbReference type="AlphaFoldDB" id="A0A2V1JZT7"/>
<name>A0A2V1JZT7_9BURK</name>
<keyword evidence="5 8" id="KW-1133">Transmembrane helix</keyword>
<proteinExistence type="inferred from homology"/>
<reference evidence="10" key="1">
    <citation type="submission" date="2018-05" db="EMBL/GenBank/DDBJ databases">
        <authorList>
            <person name="Li Y."/>
        </authorList>
    </citation>
    <scope>NUCLEOTIDE SEQUENCE [LARGE SCALE GENOMIC DNA]</scope>
    <source>
        <strain evidence="10">3d-2-2</strain>
    </source>
</reference>
<sequence>MNFRRTSSRDETPEINVIPLIDVLLVMLIFLATSTTFARFSQLDVALPSAQASADSTRNALVFAISSDGLYALDGELLSASGPAELVAALQARANGHSDAMLIIHADAQAPHQSVVTVMEAARQAGLSRIAFATQQQ</sequence>
<dbReference type="GO" id="GO:0022857">
    <property type="term" value="F:transmembrane transporter activity"/>
    <property type="evidence" value="ECO:0007669"/>
    <property type="project" value="InterPro"/>
</dbReference>
<dbReference type="EMBL" id="QETA01000003">
    <property type="protein sequence ID" value="PWF22954.1"/>
    <property type="molecule type" value="Genomic_DNA"/>
</dbReference>
<protein>
    <submittedName>
        <fullName evidence="9">Biopolymer transporter ExbD</fullName>
    </submittedName>
</protein>
<evidence type="ECO:0000256" key="7">
    <source>
        <dbReference type="RuleBase" id="RU003879"/>
    </source>
</evidence>
<dbReference type="RefSeq" id="WP_109061571.1">
    <property type="nucleotide sequence ID" value="NZ_QETA01000003.1"/>
</dbReference>
<evidence type="ECO:0000313" key="9">
    <source>
        <dbReference type="EMBL" id="PWF22954.1"/>
    </source>
</evidence>
<comment type="subcellular location">
    <subcellularLocation>
        <location evidence="1">Cell membrane</location>
        <topology evidence="1">Single-pass membrane protein</topology>
    </subcellularLocation>
    <subcellularLocation>
        <location evidence="7">Cell membrane</location>
        <topology evidence="7">Single-pass type II membrane protein</topology>
    </subcellularLocation>
</comment>
<evidence type="ECO:0000256" key="3">
    <source>
        <dbReference type="ARBA" id="ARBA00022475"/>
    </source>
</evidence>
<evidence type="ECO:0000256" key="1">
    <source>
        <dbReference type="ARBA" id="ARBA00004162"/>
    </source>
</evidence>
<evidence type="ECO:0000256" key="2">
    <source>
        <dbReference type="ARBA" id="ARBA00005811"/>
    </source>
</evidence>
<evidence type="ECO:0000256" key="4">
    <source>
        <dbReference type="ARBA" id="ARBA00022692"/>
    </source>
</evidence>